<sequence length="40" mass="4710">MCANYFCIIALIDLIHPYLFAKAVFKTAFLWLLKIWPSSF</sequence>
<protein>
    <submittedName>
        <fullName evidence="1">Uncharacterized protein</fullName>
    </submittedName>
</protein>
<accession>A0A3Q9GG00</accession>
<reference evidence="1 2" key="1">
    <citation type="submission" date="2018-12" db="EMBL/GenBank/DDBJ databases">
        <title>Persistence of Moraxella catarrhalis in Chronic Obstructive Pulmonary Disease and Regulation of the Hag/MID Adhesin.</title>
        <authorList>
            <person name="Murphy T."/>
            <person name="Zhao X."/>
            <person name="Vyas G."/>
            <person name="Aluvathingal J."/>
            <person name="Nadendla S."/>
            <person name="Tallon L."/>
            <person name="Tettelin H."/>
        </authorList>
    </citation>
    <scope>NUCLEOTIDE SEQUENCE [LARGE SCALE GENOMIC DNA]</scope>
    <source>
        <strain evidence="1 2">46P58B1</strain>
    </source>
</reference>
<dbReference type="AlphaFoldDB" id="A0A3Q9GG00"/>
<dbReference type="EMBL" id="CP034662">
    <property type="protein sequence ID" value="AZQ93230.1"/>
    <property type="molecule type" value="Genomic_DNA"/>
</dbReference>
<organism evidence="1 2">
    <name type="scientific">Moraxella catarrhalis</name>
    <name type="common">Branhamella catarrhalis</name>
    <dbReference type="NCBI Taxonomy" id="480"/>
    <lineage>
        <taxon>Bacteria</taxon>
        <taxon>Pseudomonadati</taxon>
        <taxon>Pseudomonadota</taxon>
        <taxon>Gammaproteobacteria</taxon>
        <taxon>Moraxellales</taxon>
        <taxon>Moraxellaceae</taxon>
        <taxon>Moraxella</taxon>
    </lineage>
</organism>
<proteinExistence type="predicted"/>
<name>A0A3Q9GG00_MORCA</name>
<evidence type="ECO:0000313" key="2">
    <source>
        <dbReference type="Proteomes" id="UP000280228"/>
    </source>
</evidence>
<dbReference type="Proteomes" id="UP000280228">
    <property type="component" value="Chromosome"/>
</dbReference>
<evidence type="ECO:0000313" key="1">
    <source>
        <dbReference type="EMBL" id="AZQ93230.1"/>
    </source>
</evidence>
<gene>
    <name evidence="1" type="ORF">EJK53_1965</name>
</gene>